<sequence length="157" mass="17045">MAVASSLLPPPDMPIFNRCYHCGQYKGSMNKIPVFSFPLHLSSHSLRQDALSFYLLSNLHQPLGPTCAKFNGLVCRSLLNPSGGNEIPMMKAAATLISRAWSNLQGNPVVMQLVPAVGIVAFSACGLVPLMYFGRSIFLNVLFPSSTHSILHCEVVL</sequence>
<proteinExistence type="inferred from homology"/>
<gene>
    <name evidence="3" type="ORF">OLC1_LOCUS22519</name>
</gene>
<comment type="subcellular location">
    <subcellularLocation>
        <location evidence="1">Membrane</location>
        <topology evidence="1">Multi-pass membrane protein</topology>
    </subcellularLocation>
</comment>
<comment type="similarity">
    <text evidence="2">Belongs to the MscS (TC 1.A.23) family.</text>
</comment>
<dbReference type="PANTHER" id="PTHR43634:SF2">
    <property type="entry name" value="LOW CONDUCTANCE MECHANOSENSITIVE CHANNEL YNAI"/>
    <property type="match status" value="1"/>
</dbReference>
<reference evidence="3" key="1">
    <citation type="submission" date="2023-03" db="EMBL/GenBank/DDBJ databases">
        <authorList>
            <person name="Julca I."/>
        </authorList>
    </citation>
    <scope>NUCLEOTIDE SEQUENCE</scope>
</reference>
<name>A0AAV1E8Y1_OLDCO</name>
<dbReference type="Proteomes" id="UP001161247">
    <property type="component" value="Chromosome 8"/>
</dbReference>
<evidence type="ECO:0000313" key="3">
    <source>
        <dbReference type="EMBL" id="CAI9116149.1"/>
    </source>
</evidence>
<evidence type="ECO:0000313" key="4">
    <source>
        <dbReference type="Proteomes" id="UP001161247"/>
    </source>
</evidence>
<dbReference type="PANTHER" id="PTHR43634">
    <property type="entry name" value="OW CONDUCTANCE MECHANOSENSITIVE CHANNEL"/>
    <property type="match status" value="1"/>
</dbReference>
<evidence type="ECO:0000256" key="2">
    <source>
        <dbReference type="ARBA" id="ARBA00008017"/>
    </source>
</evidence>
<protein>
    <submittedName>
        <fullName evidence="3">OLC1v1017225C1</fullName>
    </submittedName>
</protein>
<evidence type="ECO:0000256" key="1">
    <source>
        <dbReference type="ARBA" id="ARBA00004141"/>
    </source>
</evidence>
<dbReference type="InterPro" id="IPR045042">
    <property type="entry name" value="YnaI-like"/>
</dbReference>
<keyword evidence="4" id="KW-1185">Reference proteome</keyword>
<dbReference type="EMBL" id="OX459125">
    <property type="protein sequence ID" value="CAI9116149.1"/>
    <property type="molecule type" value="Genomic_DNA"/>
</dbReference>
<dbReference type="GO" id="GO:0016020">
    <property type="term" value="C:membrane"/>
    <property type="evidence" value="ECO:0007669"/>
    <property type="project" value="UniProtKB-SubCell"/>
</dbReference>
<organism evidence="3 4">
    <name type="scientific">Oldenlandia corymbosa var. corymbosa</name>
    <dbReference type="NCBI Taxonomy" id="529605"/>
    <lineage>
        <taxon>Eukaryota</taxon>
        <taxon>Viridiplantae</taxon>
        <taxon>Streptophyta</taxon>
        <taxon>Embryophyta</taxon>
        <taxon>Tracheophyta</taxon>
        <taxon>Spermatophyta</taxon>
        <taxon>Magnoliopsida</taxon>
        <taxon>eudicotyledons</taxon>
        <taxon>Gunneridae</taxon>
        <taxon>Pentapetalae</taxon>
        <taxon>asterids</taxon>
        <taxon>lamiids</taxon>
        <taxon>Gentianales</taxon>
        <taxon>Rubiaceae</taxon>
        <taxon>Rubioideae</taxon>
        <taxon>Spermacoceae</taxon>
        <taxon>Hedyotis-Oldenlandia complex</taxon>
        <taxon>Oldenlandia</taxon>
    </lineage>
</organism>
<dbReference type="AlphaFoldDB" id="A0AAV1E8Y1"/>
<accession>A0AAV1E8Y1</accession>